<dbReference type="Pfam" id="PF01863">
    <property type="entry name" value="YgjP-like"/>
    <property type="match status" value="1"/>
</dbReference>
<dbReference type="HOGENOM" id="CLU_065947_1_1_6"/>
<reference evidence="2 3" key="1">
    <citation type="journal article" date="2013" name="Genome Announc.">
        <title>Draft Genome of Spiribacter salinus M19-40, an Abundant Gammaproteobacterium in Aquatic Hypersaline Environments.</title>
        <authorList>
            <person name="Leon M.J."/>
            <person name="Ghai R."/>
            <person name="Fernandez A.B."/>
            <person name="Sanchez-Porro C."/>
            <person name="Rodriguez-Valera F."/>
            <person name="Ventosa A."/>
        </authorList>
    </citation>
    <scope>NUCLEOTIDE SEQUENCE [LARGE SCALE GENOMIC DNA]</scope>
    <source>
        <strain evidence="2">M19-40</strain>
    </source>
</reference>
<evidence type="ECO:0000259" key="1">
    <source>
        <dbReference type="Pfam" id="PF01863"/>
    </source>
</evidence>
<dbReference type="GO" id="GO:0006508">
    <property type="term" value="P:proteolysis"/>
    <property type="evidence" value="ECO:0007669"/>
    <property type="project" value="UniProtKB-KW"/>
</dbReference>
<protein>
    <submittedName>
        <fullName evidence="2">Zinc metalloprotease</fullName>
    </submittedName>
</protein>
<evidence type="ECO:0000313" key="3">
    <source>
        <dbReference type="Proteomes" id="UP000017881"/>
    </source>
</evidence>
<dbReference type="OrthoDB" id="9811177at2"/>
<dbReference type="GO" id="GO:0008237">
    <property type="term" value="F:metallopeptidase activity"/>
    <property type="evidence" value="ECO:0007669"/>
    <property type="project" value="UniProtKB-KW"/>
</dbReference>
<proteinExistence type="predicted"/>
<sequence>MEVADLSVAIERKAIRHCYIRVTSPGGAVRVSAGPAYSDTAIRALVESRLPWIRAQRERLQRREEAMPAEPVLSDGARVVFRGAVHSLRIVPGRGNGGVRCVDGELQMRTAPESDEATRRQLLERFYRREAKARLPALIARWEPIMGVQVKESRVRRMKTLWGSCNPPARRIWLNLDLIRYPDTCFEYVLVHEMVHLLERGHNARFYGFMDRFLPDWRARRARLNGGCLD</sequence>
<dbReference type="Proteomes" id="UP000017881">
    <property type="component" value="Chromosome"/>
</dbReference>
<dbReference type="InterPro" id="IPR053136">
    <property type="entry name" value="UTP_pyrophosphatase-like"/>
</dbReference>
<keyword evidence="2" id="KW-0645">Protease</keyword>
<dbReference type="AlphaFoldDB" id="R4V2N8"/>
<keyword evidence="2" id="KW-0378">Hydrolase</keyword>
<dbReference type="RefSeq" id="WP_016352566.1">
    <property type="nucleotide sequence ID" value="NC_021291.1"/>
</dbReference>
<feature type="domain" description="YgjP-like metallopeptidase" evidence="1">
    <location>
        <begin position="18"/>
        <end position="225"/>
    </location>
</feature>
<evidence type="ECO:0000313" key="2">
    <source>
        <dbReference type="EMBL" id="AGM40259.1"/>
    </source>
</evidence>
<dbReference type="Gene3D" id="3.30.2010.10">
    <property type="entry name" value="Metalloproteases ('zincins'), catalytic domain"/>
    <property type="match status" value="1"/>
</dbReference>
<dbReference type="PANTHER" id="PTHR30399:SF1">
    <property type="entry name" value="UTP PYROPHOSPHATASE"/>
    <property type="match status" value="1"/>
</dbReference>
<name>R4V2N8_9GAMM</name>
<dbReference type="PATRIC" id="fig|1260251.3.peg.158"/>
<gene>
    <name evidence="2" type="ORF">SPISAL_00790</name>
</gene>
<keyword evidence="2" id="KW-0482">Metalloprotease</keyword>
<dbReference type="EMBL" id="CP005963">
    <property type="protein sequence ID" value="AGM40259.1"/>
    <property type="molecule type" value="Genomic_DNA"/>
</dbReference>
<dbReference type="CDD" id="cd07344">
    <property type="entry name" value="M48_yhfN_like"/>
    <property type="match status" value="1"/>
</dbReference>
<dbReference type="KEGG" id="ssal:SPISAL_00790"/>
<dbReference type="eggNOG" id="COG1451">
    <property type="taxonomic scope" value="Bacteria"/>
</dbReference>
<accession>R4V2N8</accession>
<dbReference type="InterPro" id="IPR002725">
    <property type="entry name" value="YgjP-like_metallopeptidase"/>
</dbReference>
<keyword evidence="3" id="KW-1185">Reference proteome</keyword>
<organism evidence="2 3">
    <name type="scientific">Spiribacter salinus M19-40</name>
    <dbReference type="NCBI Taxonomy" id="1260251"/>
    <lineage>
        <taxon>Bacteria</taxon>
        <taxon>Pseudomonadati</taxon>
        <taxon>Pseudomonadota</taxon>
        <taxon>Gammaproteobacteria</taxon>
        <taxon>Chromatiales</taxon>
        <taxon>Ectothiorhodospiraceae</taxon>
        <taxon>Spiribacter</taxon>
    </lineage>
</organism>
<dbReference type="PANTHER" id="PTHR30399">
    <property type="entry name" value="UNCHARACTERIZED PROTEIN YGJP"/>
    <property type="match status" value="1"/>
</dbReference>